<keyword evidence="1" id="KW-0813">Transport</keyword>
<proteinExistence type="predicted"/>
<dbReference type="Gene3D" id="1.20.58.90">
    <property type="match status" value="1"/>
</dbReference>
<organism evidence="2">
    <name type="scientific">Ananas comosus var. bracteatus</name>
    <name type="common">red pineapple</name>
    <dbReference type="NCBI Taxonomy" id="296719"/>
    <lineage>
        <taxon>Eukaryota</taxon>
        <taxon>Viridiplantae</taxon>
        <taxon>Streptophyta</taxon>
        <taxon>Embryophyta</taxon>
        <taxon>Tracheophyta</taxon>
        <taxon>Spermatophyta</taxon>
        <taxon>Magnoliopsida</taxon>
        <taxon>Liliopsida</taxon>
        <taxon>Poales</taxon>
        <taxon>Bromeliaceae</taxon>
        <taxon>Bromelioideae</taxon>
        <taxon>Ananas</taxon>
    </lineage>
</organism>
<accession>A0A6V7Q489</accession>
<keyword evidence="1" id="KW-0653">Protein transport</keyword>
<dbReference type="GO" id="GO:0016020">
    <property type="term" value="C:membrane"/>
    <property type="evidence" value="ECO:0007669"/>
    <property type="project" value="InterPro"/>
</dbReference>
<reference evidence="2" key="1">
    <citation type="submission" date="2020-07" db="EMBL/GenBank/DDBJ databases">
        <authorList>
            <person name="Lin J."/>
        </authorList>
    </citation>
    <scope>NUCLEOTIDE SEQUENCE</scope>
</reference>
<protein>
    <submittedName>
        <fullName evidence="2">Uncharacterized protein</fullName>
    </submittedName>
</protein>
<dbReference type="GO" id="GO:0015031">
    <property type="term" value="P:protein transport"/>
    <property type="evidence" value="ECO:0007669"/>
    <property type="project" value="UniProtKB-KW"/>
</dbReference>
<name>A0A6V7Q489_ANACO</name>
<dbReference type="GO" id="GO:0016192">
    <property type="term" value="P:vesicle-mediated transport"/>
    <property type="evidence" value="ECO:0007669"/>
    <property type="project" value="InterPro"/>
</dbReference>
<gene>
    <name evidence="2" type="ORF">CB5_LOCUS21054</name>
</gene>
<sequence>MGTWFTRFCETQYERAGECVLSWLKWASILSCNGRPITIETHGPSHHWEKTPLNTGEHARVAKELLASCEGIEWQVNWTKPMQLLLETNIAWFGIDEVELERRRKWTTTAHNQVSCFRLMGVHMQRQKLLNDRSCQEERENLNAMRDINNNFISSESERRLLFIKKQDEELDELSVSVQRIGDAGIITINEELTGQLSSTAAVPTAQEGPNAAVGTTSKLVVAPTAAVGEG</sequence>
<dbReference type="InterPro" id="IPR010989">
    <property type="entry name" value="SNARE"/>
</dbReference>
<dbReference type="AlphaFoldDB" id="A0A6V7Q489"/>
<evidence type="ECO:0000256" key="1">
    <source>
        <dbReference type="ARBA" id="ARBA00022927"/>
    </source>
</evidence>
<dbReference type="CDD" id="cd15841">
    <property type="entry name" value="SNARE_Qc"/>
    <property type="match status" value="1"/>
</dbReference>
<dbReference type="SUPFAM" id="SSF47661">
    <property type="entry name" value="t-snare proteins"/>
    <property type="match status" value="1"/>
</dbReference>
<evidence type="ECO:0000313" key="2">
    <source>
        <dbReference type="EMBL" id="CAD1837843.1"/>
    </source>
</evidence>
<dbReference type="EMBL" id="LR862132">
    <property type="protein sequence ID" value="CAD1837843.1"/>
    <property type="molecule type" value="Genomic_DNA"/>
</dbReference>